<gene>
    <name evidence="1" type="ORF">BDY19DRAFT_907299</name>
</gene>
<accession>A0ACB8U0J6</accession>
<reference evidence="1" key="1">
    <citation type="journal article" date="2021" name="Environ. Microbiol.">
        <title>Gene family expansions and transcriptome signatures uncover fungal adaptations to wood decay.</title>
        <authorList>
            <person name="Hage H."/>
            <person name="Miyauchi S."/>
            <person name="Viragh M."/>
            <person name="Drula E."/>
            <person name="Min B."/>
            <person name="Chaduli D."/>
            <person name="Navarro D."/>
            <person name="Favel A."/>
            <person name="Norest M."/>
            <person name="Lesage-Meessen L."/>
            <person name="Balint B."/>
            <person name="Merenyi Z."/>
            <person name="de Eugenio L."/>
            <person name="Morin E."/>
            <person name="Martinez A.T."/>
            <person name="Baldrian P."/>
            <person name="Stursova M."/>
            <person name="Martinez M.J."/>
            <person name="Novotny C."/>
            <person name="Magnuson J.K."/>
            <person name="Spatafora J.W."/>
            <person name="Maurice S."/>
            <person name="Pangilinan J."/>
            <person name="Andreopoulos W."/>
            <person name="LaButti K."/>
            <person name="Hundley H."/>
            <person name="Na H."/>
            <person name="Kuo A."/>
            <person name="Barry K."/>
            <person name="Lipzen A."/>
            <person name="Henrissat B."/>
            <person name="Riley R."/>
            <person name="Ahrendt S."/>
            <person name="Nagy L.G."/>
            <person name="Grigoriev I.V."/>
            <person name="Martin F."/>
            <person name="Rosso M.N."/>
        </authorList>
    </citation>
    <scope>NUCLEOTIDE SEQUENCE</scope>
    <source>
        <strain evidence="1">CBS 384.51</strain>
    </source>
</reference>
<organism evidence="1 2">
    <name type="scientific">Irpex rosettiformis</name>
    <dbReference type="NCBI Taxonomy" id="378272"/>
    <lineage>
        <taxon>Eukaryota</taxon>
        <taxon>Fungi</taxon>
        <taxon>Dikarya</taxon>
        <taxon>Basidiomycota</taxon>
        <taxon>Agaricomycotina</taxon>
        <taxon>Agaricomycetes</taxon>
        <taxon>Polyporales</taxon>
        <taxon>Irpicaceae</taxon>
        <taxon>Irpex</taxon>
    </lineage>
</organism>
<protein>
    <submittedName>
        <fullName evidence="1">Uncharacterized protein</fullName>
    </submittedName>
</protein>
<keyword evidence="2" id="KW-1185">Reference proteome</keyword>
<dbReference type="EMBL" id="MU274916">
    <property type="protein sequence ID" value="KAI0087877.1"/>
    <property type="molecule type" value="Genomic_DNA"/>
</dbReference>
<dbReference type="Proteomes" id="UP001055072">
    <property type="component" value="Unassembled WGS sequence"/>
</dbReference>
<name>A0ACB8U0J6_9APHY</name>
<evidence type="ECO:0000313" key="2">
    <source>
        <dbReference type="Proteomes" id="UP001055072"/>
    </source>
</evidence>
<evidence type="ECO:0000313" key="1">
    <source>
        <dbReference type="EMBL" id="KAI0087877.1"/>
    </source>
</evidence>
<sequence length="1580" mass="174854">MSLPTPPRTSHRGEKENKRPSTRMVVWKEEHEIHTLTAEGSRRPLTPFQTPTRSILKKTTHEALPYVEDLQREITPEPSDPLADLHYLDHPIAKIIAVDAALRDLIESYNVLAARLRACVVGNADVDASWPLFQPLRKHRDALVSAMCRDLGRALEMPLVEDDAEEVSKCLPSPEKSPKKKGMSAEGVKYARDLCTTCHSVLKLLSAVFTLPAIFGIFEDSQLGDLLTATLAIPLAPELPTPNARKTYALSIWLLQFQRLPADVLLPARDRIAYALRRGIEGELGKEGKKGSISDGLKAIHDLSICYPSIFVPAFTDLVPSIFAQLLAPTLPLRAQACHALGGYAYGLYTLPSSALHSRAANYTASYLTKAPLGTPSKKPTSPTKDSAIIRTMRTTLGATEPKHVAQGPVWSLSLLAYFIIMLGPQVYLDDRMSKCITALSALATRHPRSSIRSLACLVWRCMTWAYFRPIPVKLAFQDDEVLVGSQDVVQDSEAESEDEYTEEELRLFRRRMNQGWRVLSSVIDMGAAVSTIGALLSVSDSPPNSDRPLKWALSLLADLSKRGGSGCQEALFTVSRLLSRFDSCVVEDEDSEYDWSKLIPIGLFSSNPGLLTVDYGQLAPVVKGLIHECAHIEEVRPLVLEEATTTWVYDRLVQIWGEALRGVRIAWGEAFPQEIMDVWLYLLNVKVQAADGDESQLSEFASYVAELLVSIVEENGLDLSSKHEDDDRMLTLTSPLRSPHSESGHTLPGYRWKFALKLLLLRQLWLLIVNTLPPSSLATAAETLLSSVVKSEVNLVADVDVTDEVRDQWASLCAELAYHCDEQELNEFWSMKHRKNGARRKARPRIDSVRHFVWSHFLQRWREEQGSWETSAILLGAPFLDANAWEMADEDLEEWKAFLQYTVDRALDYGVDAISVVDHVASIITGQTLSASSSTRAIDLLLSCLDITDARSLPASIFEFANETLLNIYPPTLHNKAPSLWLLRTITRCIDACPVEIAEHVLEILQDGLCRWILDDKSTLTGDEYDMDVLPIYQTVLARLMVLSLQPSALTNLAQLVESGLTSRSDKSEGAISAFVEFWKFSYASKTEPEGGWPERIVHCLEVSGLRSAPSAIEIVDADDEEVENQLLLGDSDDVPLSPAIPFPSSLAAAFVPRSKSSASTIVPQVPETPCKTTRFPSIFTPQQTKKASSPVRLLPAPLFYAPPEAMLVSPQRSPTTPKRRTPGSVRLRAEKGDKENTSPLRGITSITERIASQSPIASILGKRRLDDVGEDELRETNKRPHRDVTLIFGDTLRNHSAIHVNMAQIPERLVTPTKPSAPTSPVSRKAKTVLQKASSKAANSPTDKVITKSSVYHKRRKGVFLDAVEVPTLREVLKRRSASLNLPNRNTDSVRPLLKADSLPAGGVTLRQTRSNAKLTNDGDETRGLTEFRKRGSAPPRPPQPPASRRKRIEVLTQEDVYSISSSLSSPLQRLKEMDAMGSDDSITLATPNLTVASSSMASSDDDPNRFLGQVTPQRLVSPAIRRVLDDLNDDPFAEPGSDDSNMSSSPSSERVARMKSRNPVAVTPLRRPFEFTHSPEF</sequence>
<comment type="caution">
    <text evidence="1">The sequence shown here is derived from an EMBL/GenBank/DDBJ whole genome shotgun (WGS) entry which is preliminary data.</text>
</comment>
<proteinExistence type="predicted"/>